<name>A0A8H6CNM5_9LECA</name>
<evidence type="ECO:0000313" key="2">
    <source>
        <dbReference type="Proteomes" id="UP000593566"/>
    </source>
</evidence>
<comment type="caution">
    <text evidence="1">The sequence shown here is derived from an EMBL/GenBank/DDBJ whole genome shotgun (WGS) entry which is preliminary data.</text>
</comment>
<dbReference type="RefSeq" id="XP_037155303.1">
    <property type="nucleotide sequence ID" value="XM_037299302.1"/>
</dbReference>
<dbReference type="EMBL" id="JACCJB010000005">
    <property type="protein sequence ID" value="KAF6226995.1"/>
    <property type="molecule type" value="Genomic_DNA"/>
</dbReference>
<proteinExistence type="predicted"/>
<sequence length="116" mass="13628">MAPFSDPQMHQPMDQYWKHDHDPQFLYRGSQEDIVKELEAWVVHRKEVYKERLRSRGLPPRYPQVPTHHLAGTPVTARGRRRRLLFPGHLGRSDATLAVLEAREKEERLRANAAEI</sequence>
<accession>A0A8H6CNM5</accession>
<evidence type="ECO:0000313" key="1">
    <source>
        <dbReference type="EMBL" id="KAF6226995.1"/>
    </source>
</evidence>
<gene>
    <name evidence="1" type="ORF">HO133_008436</name>
</gene>
<dbReference type="AlphaFoldDB" id="A0A8H6CNM5"/>
<keyword evidence="2" id="KW-1185">Reference proteome</keyword>
<reference evidence="1 2" key="1">
    <citation type="journal article" date="2020" name="Genomics">
        <title>Complete, high-quality genomes from long-read metagenomic sequencing of two wolf lichen thalli reveals enigmatic genome architecture.</title>
        <authorList>
            <person name="McKenzie S.K."/>
            <person name="Walston R.F."/>
            <person name="Allen J.L."/>
        </authorList>
    </citation>
    <scope>NUCLEOTIDE SEQUENCE [LARGE SCALE GENOMIC DNA]</scope>
    <source>
        <strain evidence="1">WasteWater1</strain>
    </source>
</reference>
<protein>
    <submittedName>
        <fullName evidence="1">Uncharacterized protein</fullName>
    </submittedName>
</protein>
<organism evidence="1 2">
    <name type="scientific">Letharia lupina</name>
    <dbReference type="NCBI Taxonomy" id="560253"/>
    <lineage>
        <taxon>Eukaryota</taxon>
        <taxon>Fungi</taxon>
        <taxon>Dikarya</taxon>
        <taxon>Ascomycota</taxon>
        <taxon>Pezizomycotina</taxon>
        <taxon>Lecanoromycetes</taxon>
        <taxon>OSLEUM clade</taxon>
        <taxon>Lecanoromycetidae</taxon>
        <taxon>Lecanorales</taxon>
        <taxon>Lecanorineae</taxon>
        <taxon>Parmeliaceae</taxon>
        <taxon>Letharia</taxon>
    </lineage>
</organism>
<dbReference type="Proteomes" id="UP000593566">
    <property type="component" value="Unassembled WGS sequence"/>
</dbReference>
<dbReference type="GeneID" id="59336832"/>